<reference evidence="1 2" key="1">
    <citation type="submission" date="2016-10" db="EMBL/GenBank/DDBJ databases">
        <authorList>
            <person name="de Groot N.N."/>
        </authorList>
    </citation>
    <scope>NUCLEOTIDE SEQUENCE [LARGE SCALE GENOMIC DNA]</scope>
    <source>
        <strain evidence="1 2">D31d</strain>
    </source>
</reference>
<evidence type="ECO:0000313" key="2">
    <source>
        <dbReference type="Proteomes" id="UP000182257"/>
    </source>
</evidence>
<protein>
    <recommendedName>
        <fullName evidence="3">Sigma-70, region 4</fullName>
    </recommendedName>
</protein>
<evidence type="ECO:0000313" key="1">
    <source>
        <dbReference type="EMBL" id="SEA27748.1"/>
    </source>
</evidence>
<dbReference type="InterPro" id="IPR013324">
    <property type="entry name" value="RNA_pol_sigma_r3/r4-like"/>
</dbReference>
<dbReference type="EMBL" id="FNRF01000002">
    <property type="protein sequence ID" value="SEA27748.1"/>
    <property type="molecule type" value="Genomic_DNA"/>
</dbReference>
<dbReference type="AlphaFoldDB" id="A0A1H3ZVM0"/>
<gene>
    <name evidence="1" type="ORF">SAMN05216462_0945</name>
</gene>
<organism evidence="1 2">
    <name type="scientific">Xylanibacter ruminicola</name>
    <name type="common">Prevotella ruminicola</name>
    <dbReference type="NCBI Taxonomy" id="839"/>
    <lineage>
        <taxon>Bacteria</taxon>
        <taxon>Pseudomonadati</taxon>
        <taxon>Bacteroidota</taxon>
        <taxon>Bacteroidia</taxon>
        <taxon>Bacteroidales</taxon>
        <taxon>Prevotellaceae</taxon>
        <taxon>Xylanibacter</taxon>
    </lineage>
</organism>
<dbReference type="Gene3D" id="1.10.10.10">
    <property type="entry name" value="Winged helix-like DNA-binding domain superfamily/Winged helix DNA-binding domain"/>
    <property type="match status" value="1"/>
</dbReference>
<name>A0A1H3ZVM0_XYLRU</name>
<dbReference type="Proteomes" id="UP000182257">
    <property type="component" value="Unassembled WGS sequence"/>
</dbReference>
<evidence type="ECO:0008006" key="3">
    <source>
        <dbReference type="Google" id="ProtNLM"/>
    </source>
</evidence>
<accession>A0A1H3ZVM0</accession>
<dbReference type="SUPFAM" id="SSF88659">
    <property type="entry name" value="Sigma3 and sigma4 domains of RNA polymerase sigma factors"/>
    <property type="match status" value="1"/>
</dbReference>
<dbReference type="InterPro" id="IPR036388">
    <property type="entry name" value="WH-like_DNA-bd_sf"/>
</dbReference>
<proteinExistence type="predicted"/>
<sequence length="124" mass="14882">MDIYFQMELFDEENIHTTLDEQWENYGTLNYIEDERRESYADTAVERSELLGQIAAMIDRHLTRQESEILRSYFGLQMKRVSVEELALRNGVSKKRIMRFVGDAVDKLRFSDDAIDIWKYLYRK</sequence>